<feature type="region of interest" description="Disordered" evidence="1">
    <location>
        <begin position="27"/>
        <end position="52"/>
    </location>
</feature>
<reference evidence="2 3" key="1">
    <citation type="journal article" date="2021" name="Nat. Plants">
        <title>The Taxus genome provides insights into paclitaxel biosynthesis.</title>
        <authorList>
            <person name="Xiong X."/>
            <person name="Gou J."/>
            <person name="Liao Q."/>
            <person name="Li Y."/>
            <person name="Zhou Q."/>
            <person name="Bi G."/>
            <person name="Li C."/>
            <person name="Du R."/>
            <person name="Wang X."/>
            <person name="Sun T."/>
            <person name="Guo L."/>
            <person name="Liang H."/>
            <person name="Lu P."/>
            <person name="Wu Y."/>
            <person name="Zhang Z."/>
            <person name="Ro D.K."/>
            <person name="Shang Y."/>
            <person name="Huang S."/>
            <person name="Yan J."/>
        </authorList>
    </citation>
    <scope>NUCLEOTIDE SEQUENCE [LARGE SCALE GENOMIC DNA]</scope>
    <source>
        <strain evidence="2">Ta-2019</strain>
    </source>
</reference>
<organism evidence="2 3">
    <name type="scientific">Taxus chinensis</name>
    <name type="common">Chinese yew</name>
    <name type="synonym">Taxus wallichiana var. chinensis</name>
    <dbReference type="NCBI Taxonomy" id="29808"/>
    <lineage>
        <taxon>Eukaryota</taxon>
        <taxon>Viridiplantae</taxon>
        <taxon>Streptophyta</taxon>
        <taxon>Embryophyta</taxon>
        <taxon>Tracheophyta</taxon>
        <taxon>Spermatophyta</taxon>
        <taxon>Pinopsida</taxon>
        <taxon>Pinidae</taxon>
        <taxon>Conifers II</taxon>
        <taxon>Cupressales</taxon>
        <taxon>Taxaceae</taxon>
        <taxon>Taxus</taxon>
    </lineage>
</organism>
<name>A0AA38LD10_TAXCH</name>
<evidence type="ECO:0000313" key="2">
    <source>
        <dbReference type="EMBL" id="KAH9319491.1"/>
    </source>
</evidence>
<keyword evidence="3" id="KW-1185">Reference proteome</keyword>
<feature type="non-terminal residue" evidence="2">
    <location>
        <position position="1"/>
    </location>
</feature>
<accession>A0AA38LD10</accession>
<dbReference type="EMBL" id="JAHRHJ020000004">
    <property type="protein sequence ID" value="KAH9319491.1"/>
    <property type="molecule type" value="Genomic_DNA"/>
</dbReference>
<feature type="compositionally biased region" description="Basic and acidic residues" evidence="1">
    <location>
        <begin position="35"/>
        <end position="44"/>
    </location>
</feature>
<comment type="caution">
    <text evidence="2">The sequence shown here is derived from an EMBL/GenBank/DDBJ whole genome shotgun (WGS) entry which is preliminary data.</text>
</comment>
<feature type="non-terminal residue" evidence="2">
    <location>
        <position position="52"/>
    </location>
</feature>
<dbReference type="Proteomes" id="UP000824469">
    <property type="component" value="Unassembled WGS sequence"/>
</dbReference>
<dbReference type="AlphaFoldDB" id="A0AA38LD10"/>
<protein>
    <submittedName>
        <fullName evidence="2">Uncharacterized protein</fullName>
    </submittedName>
</protein>
<evidence type="ECO:0000313" key="3">
    <source>
        <dbReference type="Proteomes" id="UP000824469"/>
    </source>
</evidence>
<sequence length="52" mass="6076">WRFELGKDRRVELGREFEVITQEMVPKKPTITPKNGKDKGKQKEITASTNME</sequence>
<evidence type="ECO:0000256" key="1">
    <source>
        <dbReference type="SAM" id="MobiDB-lite"/>
    </source>
</evidence>
<proteinExistence type="predicted"/>
<gene>
    <name evidence="2" type="ORF">KI387_021260</name>
</gene>